<accession>A0AAP0L2K6</accession>
<evidence type="ECO:0000313" key="3">
    <source>
        <dbReference type="Proteomes" id="UP001420932"/>
    </source>
</evidence>
<evidence type="ECO:0000256" key="1">
    <source>
        <dbReference type="SAM" id="Phobius"/>
    </source>
</evidence>
<comment type="caution">
    <text evidence="2">The sequence shown here is derived from an EMBL/GenBank/DDBJ whole genome shotgun (WGS) entry which is preliminary data.</text>
</comment>
<dbReference type="Proteomes" id="UP001420932">
    <property type="component" value="Unassembled WGS sequence"/>
</dbReference>
<feature type="transmembrane region" description="Helical" evidence="1">
    <location>
        <begin position="110"/>
        <end position="129"/>
    </location>
</feature>
<name>A0AAP0L2K6_9MAGN</name>
<proteinExistence type="predicted"/>
<feature type="transmembrane region" description="Helical" evidence="1">
    <location>
        <begin position="165"/>
        <end position="183"/>
    </location>
</feature>
<keyword evidence="1" id="KW-1133">Transmembrane helix</keyword>
<gene>
    <name evidence="2" type="ORF">Syun_003672</name>
</gene>
<keyword evidence="1" id="KW-0812">Transmembrane</keyword>
<keyword evidence="3" id="KW-1185">Reference proteome</keyword>
<dbReference type="EMBL" id="JBBNAF010000002">
    <property type="protein sequence ID" value="KAK9162770.1"/>
    <property type="molecule type" value="Genomic_DNA"/>
</dbReference>
<reference evidence="2 3" key="1">
    <citation type="submission" date="2024-01" db="EMBL/GenBank/DDBJ databases">
        <title>Genome assemblies of Stephania.</title>
        <authorList>
            <person name="Yang L."/>
        </authorList>
    </citation>
    <scope>NUCLEOTIDE SEQUENCE [LARGE SCALE GENOMIC DNA]</scope>
    <source>
        <strain evidence="2">YNDBR</strain>
        <tissue evidence="2">Leaf</tissue>
    </source>
</reference>
<protein>
    <submittedName>
        <fullName evidence="2">Uncharacterized protein</fullName>
    </submittedName>
</protein>
<organism evidence="2 3">
    <name type="scientific">Stephania yunnanensis</name>
    <dbReference type="NCBI Taxonomy" id="152371"/>
    <lineage>
        <taxon>Eukaryota</taxon>
        <taxon>Viridiplantae</taxon>
        <taxon>Streptophyta</taxon>
        <taxon>Embryophyta</taxon>
        <taxon>Tracheophyta</taxon>
        <taxon>Spermatophyta</taxon>
        <taxon>Magnoliopsida</taxon>
        <taxon>Ranunculales</taxon>
        <taxon>Menispermaceae</taxon>
        <taxon>Menispermoideae</taxon>
        <taxon>Cissampelideae</taxon>
        <taxon>Stephania</taxon>
    </lineage>
</organism>
<dbReference type="AlphaFoldDB" id="A0AAP0L2K6"/>
<keyword evidence="1" id="KW-0472">Membrane</keyword>
<evidence type="ECO:0000313" key="2">
    <source>
        <dbReference type="EMBL" id="KAK9162770.1"/>
    </source>
</evidence>
<sequence length="189" mass="22335">MGFLSWWKGERRRIAGTDEKRYQENQLRDRRLRFLLLHQIRLLHRRVATAVFAERTGTRSRSARRGSRDRSAEEGIATASTPLLPLRPITGPEKRYQENQLREFFNGDCIVFDFFFFIFFIRFVFFIVASRPPSSPKEQGLDQDSQEEGVAIEAQKKASQRRPHLFFLFVRLQVHSWFFFLFSNADLGV</sequence>